<keyword evidence="10 16" id="KW-0460">Magnesium</keyword>
<feature type="region of interest" description="Disordered" evidence="17">
    <location>
        <begin position="1"/>
        <end position="48"/>
    </location>
</feature>
<dbReference type="PROSITE" id="PS00154">
    <property type="entry name" value="ATPASE_E1_E2"/>
    <property type="match status" value="1"/>
</dbReference>
<comment type="similarity">
    <text evidence="16">Belongs to the cation transport ATPase (P-type) (TC 3.A.3) family. Type IA subfamily.</text>
</comment>
<dbReference type="CDD" id="cd02078">
    <property type="entry name" value="P-type_ATPase_K"/>
    <property type="match status" value="1"/>
</dbReference>
<dbReference type="FunFam" id="2.70.150.10:FF:000010">
    <property type="entry name" value="Potassium-transporting ATPase ATP-binding subunit"/>
    <property type="match status" value="1"/>
</dbReference>
<evidence type="ECO:0000256" key="5">
    <source>
        <dbReference type="ARBA" id="ARBA00022553"/>
    </source>
</evidence>
<feature type="active site" description="4-aspartylphosphate intermediate" evidence="16">
    <location>
        <position position="358"/>
    </location>
</feature>
<feature type="binding site" evidence="16">
    <location>
        <position position="395"/>
    </location>
    <ligand>
        <name>ATP</name>
        <dbReference type="ChEBI" id="CHEBI:30616"/>
    </ligand>
</feature>
<feature type="binding site" evidence="16">
    <location>
        <position position="450"/>
    </location>
    <ligand>
        <name>ATP</name>
        <dbReference type="ChEBI" id="CHEBI:30616"/>
    </ligand>
</feature>
<organism evidence="19">
    <name type="scientific">Cupriavidus necator</name>
    <name type="common">Alcaligenes eutrophus</name>
    <name type="synonym">Ralstonia eutropha</name>
    <dbReference type="NCBI Taxonomy" id="106590"/>
    <lineage>
        <taxon>Bacteria</taxon>
        <taxon>Pseudomonadati</taxon>
        <taxon>Pseudomonadota</taxon>
        <taxon>Betaproteobacteria</taxon>
        <taxon>Burkholderiales</taxon>
        <taxon>Burkholderiaceae</taxon>
        <taxon>Cupriavidus</taxon>
    </lineage>
</organism>
<dbReference type="InterPro" id="IPR044492">
    <property type="entry name" value="P_typ_ATPase_HD_dom"/>
</dbReference>
<gene>
    <name evidence="16 19" type="primary">kdpB</name>
    <name evidence="19" type="ORF">CNECB9_2470007</name>
</gene>
<evidence type="ECO:0000256" key="4">
    <source>
        <dbReference type="ARBA" id="ARBA00022538"/>
    </source>
</evidence>
<proteinExistence type="inferred from homology"/>
<dbReference type="SUPFAM" id="SSF81660">
    <property type="entry name" value="Metal cation-transporting ATPase, ATP-binding domain N"/>
    <property type="match status" value="1"/>
</dbReference>
<dbReference type="Gene3D" id="3.40.50.1000">
    <property type="entry name" value="HAD superfamily/HAD-like"/>
    <property type="match status" value="1"/>
</dbReference>
<comment type="function">
    <text evidence="16">Part of the high-affinity ATP-driven potassium transport (or Kdp) system, which catalyzes the hydrolysis of ATP coupled with the electrogenic transport of potassium into the cytoplasm. This subunit is responsible for energy coupling to the transport system and for the release of the potassium ions to the cytoplasm.</text>
</comment>
<evidence type="ECO:0000256" key="9">
    <source>
        <dbReference type="ARBA" id="ARBA00022840"/>
    </source>
</evidence>
<dbReference type="SUPFAM" id="SSF56784">
    <property type="entry name" value="HAD-like"/>
    <property type="match status" value="1"/>
</dbReference>
<dbReference type="PANTHER" id="PTHR43743">
    <property type="entry name" value="POTASSIUM-TRANSPORTING ATPASE ATP-BINDING SUBUNIT"/>
    <property type="match status" value="1"/>
</dbReference>
<keyword evidence="15 16" id="KW-0472">Membrane</keyword>
<dbReference type="FunFam" id="3.40.1110.10:FF:000007">
    <property type="entry name" value="Potassium-transporting ATPase ATP-binding subunit"/>
    <property type="match status" value="1"/>
</dbReference>
<dbReference type="GO" id="GO:0008556">
    <property type="term" value="F:P-type potassium transmembrane transporter activity"/>
    <property type="evidence" value="ECO:0007669"/>
    <property type="project" value="UniProtKB-UniRule"/>
</dbReference>
<dbReference type="InterPro" id="IPR023299">
    <property type="entry name" value="ATPase_P-typ_cyto_dom_N"/>
</dbReference>
<dbReference type="Gene3D" id="2.70.150.10">
    <property type="entry name" value="Calcium-transporting ATPase, cytoplasmic transduction domain A"/>
    <property type="match status" value="1"/>
</dbReference>
<dbReference type="InterPro" id="IPR006391">
    <property type="entry name" value="P-type_ATPase_bsu_IA"/>
</dbReference>
<keyword evidence="19" id="KW-0378">Hydrolase</keyword>
<feature type="binding site" evidence="16">
    <location>
        <position position="399"/>
    </location>
    <ligand>
        <name>ATP</name>
        <dbReference type="ChEBI" id="CHEBI:30616"/>
    </ligand>
</feature>
<keyword evidence="11 16" id="KW-0630">Potassium</keyword>
<feature type="transmembrane region" description="Helical" evidence="16">
    <location>
        <begin position="107"/>
        <end position="127"/>
    </location>
</feature>
<dbReference type="InterPro" id="IPR018303">
    <property type="entry name" value="ATPase_P-typ_P_site"/>
</dbReference>
<dbReference type="EMBL" id="FMSH01000165">
    <property type="protein sequence ID" value="SCU75691.1"/>
    <property type="molecule type" value="Genomic_DNA"/>
</dbReference>
<dbReference type="InterPro" id="IPR023214">
    <property type="entry name" value="HAD_sf"/>
</dbReference>
<dbReference type="InterPro" id="IPR036412">
    <property type="entry name" value="HAD-like_sf"/>
</dbReference>
<dbReference type="GO" id="GO:0016887">
    <property type="term" value="F:ATP hydrolysis activity"/>
    <property type="evidence" value="ECO:0007669"/>
    <property type="project" value="InterPro"/>
</dbReference>
<keyword evidence="4 16" id="KW-0633">Potassium transport</keyword>
<comment type="subunit">
    <text evidence="16">The system is composed of three essential subunits: KdpA, KdpB and KdpC.</text>
</comment>
<feature type="binding site" evidence="16">
    <location>
        <position position="581"/>
    </location>
    <ligand>
        <name>Mg(2+)</name>
        <dbReference type="ChEBI" id="CHEBI:18420"/>
    </ligand>
</feature>
<dbReference type="SUPFAM" id="SSF81665">
    <property type="entry name" value="Calcium ATPase, transmembrane domain M"/>
    <property type="match status" value="1"/>
</dbReference>
<feature type="binding site" evidence="16">
    <location>
        <position position="577"/>
    </location>
    <ligand>
        <name>Mg(2+)</name>
        <dbReference type="ChEBI" id="CHEBI:18420"/>
    </ligand>
</feature>
<evidence type="ECO:0000256" key="13">
    <source>
        <dbReference type="ARBA" id="ARBA00022989"/>
    </source>
</evidence>
<sequence>MQQDSMAPVAKRGANTAEASSSNTLQAKSAPVSDRKHGSHPHRPPARSMFAPELVKPALVAAFRKLSPRDQLRNPVMFVVYVGSILTTILFLKAMAAPAAAPGGESAGFILAVSVWLWFTVLFANFAEALAEGRSKQQAEALRGLKTTVTARVLKDGKRGSATEARPATALRRGDVVLVQAGEMIPGDGEVIDGVASVDESAITGESAPVIRESGGDFSSVTGGTRVLSDWIVARITTNPGESFIDRMITMVEGARRQKTPNELALTILLVGLTIVLLLATATLQPFSLYSVLVTKAGVPVTITVLVALLVCLIPTTIGGLLSAIGVAGMSRMMEANVIATSGRAVEAAGDVDVLLLDKTGTITHGNRQASRFIPAPGVSPLQLAEAAWLSSLADETPEGRSIITLARQLPGLTAPVMASLKPEFVPFSAQTRMSGVDLSDGGGERHVRKGAADAVRRYVTERAGKFPDAVLQAVDEVARAGSTPLVVADANGDSVRVLGVIELKDIVKTGIRERFGELRKMGIKTVMITGDNRLTAASIAAEAGVDDFLAEATPEAKLKLIRQYQAEGRLVAMTGDGTNDAPALAQADVAVAMNSGTQAAKEAGNMVDLDSNPTKLIEIVEIGKQMLMTRGSLTTFSVANDIAKYFAIIPAAFATTYPQLNLLNVMGLATPASAIMSAVIFNALIIVVLIPLALKGVVYRPLGAAVLLRRNLLVYGLGGILVPFAGIKLIDMILALFGWV</sequence>
<name>A0A1K0J9C7_CUPNE</name>
<dbReference type="EC" id="7.2.2.6" evidence="16"/>
<feature type="domain" description="P-type ATPase A" evidence="18">
    <location>
        <begin position="149"/>
        <end position="253"/>
    </location>
</feature>
<evidence type="ECO:0000256" key="16">
    <source>
        <dbReference type="HAMAP-Rule" id="MF_00285"/>
    </source>
</evidence>
<protein>
    <recommendedName>
        <fullName evidence="16">Potassium-transporting ATPase ATP-binding subunit</fullName>
        <ecNumber evidence="16">7.2.2.6</ecNumber>
    </recommendedName>
    <alternativeName>
        <fullName evidence="16">ATP phosphohydrolase [potassium-transporting] B chain</fullName>
    </alternativeName>
    <alternativeName>
        <fullName evidence="16">Potassium-binding and translocating subunit B</fullName>
    </alternativeName>
    <alternativeName>
        <fullName evidence="16">Potassium-translocating ATPase B chain</fullName>
    </alternativeName>
</protein>
<feature type="binding site" evidence="16">
    <location>
        <begin position="428"/>
        <end position="435"/>
    </location>
    <ligand>
        <name>ATP</name>
        <dbReference type="ChEBI" id="CHEBI:30616"/>
    </ligand>
</feature>
<dbReference type="GO" id="GO:0000287">
    <property type="term" value="F:magnesium ion binding"/>
    <property type="evidence" value="ECO:0007669"/>
    <property type="project" value="UniProtKB-UniRule"/>
</dbReference>
<evidence type="ECO:0000256" key="8">
    <source>
        <dbReference type="ARBA" id="ARBA00022741"/>
    </source>
</evidence>
<dbReference type="HAMAP" id="MF_00285">
    <property type="entry name" value="KdpB"/>
    <property type="match status" value="1"/>
</dbReference>
<dbReference type="SFLD" id="SFLDF00027">
    <property type="entry name" value="p-type_atpase"/>
    <property type="match status" value="1"/>
</dbReference>
<dbReference type="PANTHER" id="PTHR43743:SF1">
    <property type="entry name" value="POTASSIUM-TRANSPORTING ATPASE ATP-BINDING SUBUNIT"/>
    <property type="match status" value="1"/>
</dbReference>
<keyword evidence="8 16" id="KW-0547">Nucleotide-binding</keyword>
<dbReference type="SUPFAM" id="SSF81653">
    <property type="entry name" value="Calcium ATPase, transduction domain A"/>
    <property type="match status" value="1"/>
</dbReference>
<evidence type="ECO:0000256" key="11">
    <source>
        <dbReference type="ARBA" id="ARBA00022958"/>
    </source>
</evidence>
<evidence type="ECO:0000256" key="17">
    <source>
        <dbReference type="SAM" id="MobiDB-lite"/>
    </source>
</evidence>
<dbReference type="SFLD" id="SFLDG00002">
    <property type="entry name" value="C1.7:_P-type_atpase_like"/>
    <property type="match status" value="1"/>
</dbReference>
<keyword evidence="13 16" id="KW-1133">Transmembrane helix</keyword>
<keyword evidence="5 16" id="KW-0597">Phosphoprotein</keyword>
<evidence type="ECO:0000256" key="3">
    <source>
        <dbReference type="ARBA" id="ARBA00022475"/>
    </source>
</evidence>
<comment type="caution">
    <text evidence="16">Lacks conserved residue(s) required for the propagation of feature annotation.</text>
</comment>
<accession>A0A1K0J9C7</accession>
<keyword evidence="9 16" id="KW-0067">ATP-binding</keyword>
<dbReference type="Pfam" id="PF00702">
    <property type="entry name" value="Hydrolase"/>
    <property type="match status" value="1"/>
</dbReference>
<keyword evidence="12 16" id="KW-1278">Translocase</keyword>
<keyword evidence="2 16" id="KW-0813">Transport</keyword>
<evidence type="ECO:0000259" key="18">
    <source>
        <dbReference type="Pfam" id="PF00122"/>
    </source>
</evidence>
<dbReference type="AlphaFoldDB" id="A0A1K0J9C7"/>
<evidence type="ECO:0000313" key="19">
    <source>
        <dbReference type="EMBL" id="SCU75691.1"/>
    </source>
</evidence>
<evidence type="ECO:0000256" key="14">
    <source>
        <dbReference type="ARBA" id="ARBA00023065"/>
    </source>
</evidence>
<dbReference type="GO" id="GO:0005886">
    <property type="term" value="C:plasma membrane"/>
    <property type="evidence" value="ECO:0007669"/>
    <property type="project" value="UniProtKB-SubCell"/>
</dbReference>
<dbReference type="InterPro" id="IPR001757">
    <property type="entry name" value="P_typ_ATPase"/>
</dbReference>
<dbReference type="NCBIfam" id="TIGR01497">
    <property type="entry name" value="kdpB"/>
    <property type="match status" value="1"/>
</dbReference>
<evidence type="ECO:0000256" key="7">
    <source>
        <dbReference type="ARBA" id="ARBA00022723"/>
    </source>
</evidence>
<reference evidence="19" key="1">
    <citation type="submission" date="2016-09" db="EMBL/GenBank/DDBJ databases">
        <authorList>
            <person name="Capua I."/>
            <person name="De Benedictis P."/>
            <person name="Joannis T."/>
            <person name="Lombin L.H."/>
            <person name="Cattoli G."/>
        </authorList>
    </citation>
    <scope>NUCLEOTIDE SEQUENCE</scope>
    <source>
        <strain evidence="19">B9</strain>
    </source>
</reference>
<feature type="compositionally biased region" description="Polar residues" evidence="17">
    <location>
        <begin position="17"/>
        <end position="27"/>
    </location>
</feature>
<keyword evidence="6 16" id="KW-0812">Transmembrane</keyword>
<dbReference type="RefSeq" id="WP_340524426.1">
    <property type="nucleotide sequence ID" value="NZ_FMSH01000165.1"/>
</dbReference>
<dbReference type="PRINTS" id="PR00119">
    <property type="entry name" value="CATATPASE"/>
</dbReference>
<evidence type="ECO:0000256" key="2">
    <source>
        <dbReference type="ARBA" id="ARBA00022448"/>
    </source>
</evidence>
<dbReference type="Gene3D" id="3.40.1110.10">
    <property type="entry name" value="Calcium-transporting ATPase, cytoplasmic domain N"/>
    <property type="match status" value="1"/>
</dbReference>
<dbReference type="SFLD" id="SFLDS00003">
    <property type="entry name" value="Haloacid_Dehalogenase"/>
    <property type="match status" value="1"/>
</dbReference>
<keyword evidence="14 16" id="KW-0406">Ion transport</keyword>
<keyword evidence="3 16" id="KW-1003">Cell membrane</keyword>
<feature type="transmembrane region" description="Helical" evidence="16">
    <location>
        <begin position="715"/>
        <end position="740"/>
    </location>
</feature>
<feature type="transmembrane region" description="Helical" evidence="16">
    <location>
        <begin position="78"/>
        <end position="101"/>
    </location>
</feature>
<evidence type="ECO:0000256" key="6">
    <source>
        <dbReference type="ARBA" id="ARBA00022692"/>
    </source>
</evidence>
<evidence type="ECO:0000256" key="12">
    <source>
        <dbReference type="ARBA" id="ARBA00022967"/>
    </source>
</evidence>
<evidence type="ECO:0000256" key="15">
    <source>
        <dbReference type="ARBA" id="ARBA00023136"/>
    </source>
</evidence>
<dbReference type="GO" id="GO:0005524">
    <property type="term" value="F:ATP binding"/>
    <property type="evidence" value="ECO:0007669"/>
    <property type="project" value="UniProtKB-UniRule"/>
</dbReference>
<feature type="transmembrane region" description="Helical" evidence="16">
    <location>
        <begin position="264"/>
        <end position="283"/>
    </location>
</feature>
<comment type="subcellular location">
    <subcellularLocation>
        <location evidence="1 16">Cell membrane</location>
        <topology evidence="1 16">Multi-pass membrane protein</topology>
    </subcellularLocation>
</comment>
<feature type="transmembrane region" description="Helical" evidence="16">
    <location>
        <begin position="675"/>
        <end position="695"/>
    </location>
</feature>
<dbReference type="InterPro" id="IPR059000">
    <property type="entry name" value="ATPase_P-type_domA"/>
</dbReference>
<dbReference type="InterPro" id="IPR008250">
    <property type="entry name" value="ATPase_P-typ_transduc_dom_A_sf"/>
</dbReference>
<evidence type="ECO:0000256" key="10">
    <source>
        <dbReference type="ARBA" id="ARBA00022842"/>
    </source>
</evidence>
<dbReference type="NCBIfam" id="TIGR01494">
    <property type="entry name" value="ATPase_P-type"/>
    <property type="match status" value="2"/>
</dbReference>
<comment type="catalytic activity">
    <reaction evidence="16">
        <text>K(+)(out) + ATP + H2O = K(+)(in) + ADP + phosphate + H(+)</text>
        <dbReference type="Rhea" id="RHEA:16777"/>
        <dbReference type="ChEBI" id="CHEBI:15377"/>
        <dbReference type="ChEBI" id="CHEBI:15378"/>
        <dbReference type="ChEBI" id="CHEBI:29103"/>
        <dbReference type="ChEBI" id="CHEBI:30616"/>
        <dbReference type="ChEBI" id="CHEBI:43474"/>
        <dbReference type="ChEBI" id="CHEBI:456216"/>
        <dbReference type="EC" id="7.2.2.6"/>
    </reaction>
</comment>
<dbReference type="InterPro" id="IPR023298">
    <property type="entry name" value="ATPase_P-typ_TM_dom_sf"/>
</dbReference>
<dbReference type="Pfam" id="PF00122">
    <property type="entry name" value="E1-E2_ATPase"/>
    <property type="match status" value="1"/>
</dbReference>
<evidence type="ECO:0000256" key="1">
    <source>
        <dbReference type="ARBA" id="ARBA00004651"/>
    </source>
</evidence>
<feature type="transmembrane region" description="Helical" evidence="16">
    <location>
        <begin position="303"/>
        <end position="325"/>
    </location>
</feature>
<keyword evidence="7 16" id="KW-0479">Metal-binding</keyword>